<evidence type="ECO:0000256" key="3">
    <source>
        <dbReference type="PROSITE-ProRule" id="PRU00221"/>
    </source>
</evidence>
<evidence type="ECO:0000313" key="5">
    <source>
        <dbReference type="EMBL" id="KAK3930304.1"/>
    </source>
</evidence>
<keyword evidence="2" id="KW-0677">Repeat</keyword>
<dbReference type="PROSITE" id="PS50082">
    <property type="entry name" value="WD_REPEATS_2"/>
    <property type="match status" value="1"/>
</dbReference>
<feature type="compositionally biased region" description="Basic and acidic residues" evidence="4">
    <location>
        <begin position="71"/>
        <end position="82"/>
    </location>
</feature>
<evidence type="ECO:0000313" key="6">
    <source>
        <dbReference type="Proteomes" id="UP001219518"/>
    </source>
</evidence>
<feature type="compositionally biased region" description="Low complexity" evidence="4">
    <location>
        <begin position="155"/>
        <end position="169"/>
    </location>
</feature>
<name>A0AAE1LTJ0_9NEOP</name>
<feature type="compositionally biased region" description="Low complexity" evidence="4">
    <location>
        <begin position="40"/>
        <end position="52"/>
    </location>
</feature>
<evidence type="ECO:0000256" key="2">
    <source>
        <dbReference type="ARBA" id="ARBA00022737"/>
    </source>
</evidence>
<dbReference type="InterPro" id="IPR015943">
    <property type="entry name" value="WD40/YVTN_repeat-like_dom_sf"/>
</dbReference>
<feature type="compositionally biased region" description="Basic and acidic residues" evidence="4">
    <location>
        <begin position="245"/>
        <end position="256"/>
    </location>
</feature>
<feature type="region of interest" description="Disordered" evidence="4">
    <location>
        <begin position="698"/>
        <end position="721"/>
    </location>
</feature>
<feature type="repeat" description="WD" evidence="3">
    <location>
        <begin position="312"/>
        <end position="353"/>
    </location>
</feature>
<dbReference type="PANTHER" id="PTHR15574:SF21">
    <property type="entry name" value="DDB1- AND CUL4-ASSOCIATED FACTOR 8"/>
    <property type="match status" value="1"/>
</dbReference>
<protein>
    <submittedName>
        <fullName evidence="5">DDB1- and CUL4-associated factor 8</fullName>
    </submittedName>
</protein>
<feature type="compositionally biased region" description="Polar residues" evidence="4">
    <location>
        <begin position="1"/>
        <end position="11"/>
    </location>
</feature>
<dbReference type="AlphaFoldDB" id="A0AAE1LTJ0"/>
<sequence>MESDPSNCENNQSEKEKLETSERDQNASQETVEMSKETEASTSASASASTSAIKIHKNLDVAVPGPSSDATKLEEVASFHKDQRSRKRERCDDDDDDVSEIEMCRGNENDEALVEREVSEENRGERNKSPPELCPFIPRTRTRHRRYRRRLNERSSSSSSSSSISSSDSSSDERPHDAASSSSVPGFPDDSDSSEDSLLTRNVIALQSGINASRRLQEQMGLDSDDTWSHLDSDDSDSDEGEGNAGKEENEEEKKYHKCLSKEVPKHKWNVTKSVINRQIGMRTQLQEPQLFQQRCYGSLHCVKRLELMYKLDEHRGCVNTISFNQSGTRLASGSDDKKIIIWDWAIGKSVLTYSSGHNNNVFQAKFLPMSGDNHIVSSARDGQVRLAVLSSTGECRSTRRLAHHRKPVNKLALLPETPHVFLSAGEDGRVMAIDVRGNKQSTLVTVKDSAKRKIGLYSVDAHPLNGDEFCVCGVDYFIRVYDKRKIDLNGAPMKKFCPSHIYGTNKYTTVTCALYNHDGSEIIGSYNDESLYLFDSRHSDGADFVHKYEGHRNSITVKSCDFFGPNSEYIMSGSDCGNIYFWDKNTEAIVQFMRGDEKGVVNALVGHPQFPILATSGLDSDVKIWVPSCEQDPEMKDLKRVVTKNIRARVTDQPYRMDVFESHMEYLDRQFRVNIRHLEGSRALQLVRLGAQLVDGDLESSSSDGSDSDGYENPLQCPTS</sequence>
<dbReference type="SUPFAM" id="SSF50978">
    <property type="entry name" value="WD40 repeat-like"/>
    <property type="match status" value="1"/>
</dbReference>
<dbReference type="Proteomes" id="UP001219518">
    <property type="component" value="Unassembled WGS sequence"/>
</dbReference>
<keyword evidence="1 3" id="KW-0853">WD repeat</keyword>
<reference evidence="5" key="2">
    <citation type="journal article" date="2023" name="BMC Genomics">
        <title>Pest status, molecular evolution, and epigenetic factors derived from the genome assembly of Frankliniella fusca, a thysanopteran phytovirus vector.</title>
        <authorList>
            <person name="Catto M.A."/>
            <person name="Labadie P.E."/>
            <person name="Jacobson A.L."/>
            <person name="Kennedy G.G."/>
            <person name="Srinivasan R."/>
            <person name="Hunt B.G."/>
        </authorList>
    </citation>
    <scope>NUCLEOTIDE SEQUENCE</scope>
    <source>
        <strain evidence="5">PL_HMW_Pooled</strain>
    </source>
</reference>
<feature type="compositionally biased region" description="Basic and acidic residues" evidence="4">
    <location>
        <begin position="12"/>
        <end position="25"/>
    </location>
</feature>
<dbReference type="GO" id="GO:0080008">
    <property type="term" value="C:Cul4-RING E3 ubiquitin ligase complex"/>
    <property type="evidence" value="ECO:0007669"/>
    <property type="project" value="TreeGrafter"/>
</dbReference>
<proteinExistence type="predicted"/>
<dbReference type="InterPro" id="IPR001680">
    <property type="entry name" value="WD40_rpt"/>
</dbReference>
<feature type="compositionally biased region" description="Basic and acidic residues" evidence="4">
    <location>
        <begin position="102"/>
        <end position="129"/>
    </location>
</feature>
<dbReference type="SMART" id="SM00320">
    <property type="entry name" value="WD40"/>
    <property type="match status" value="7"/>
</dbReference>
<evidence type="ECO:0000256" key="4">
    <source>
        <dbReference type="SAM" id="MobiDB-lite"/>
    </source>
</evidence>
<dbReference type="Gene3D" id="2.130.10.10">
    <property type="entry name" value="YVTN repeat-like/Quinoprotein amine dehydrogenase"/>
    <property type="match status" value="1"/>
</dbReference>
<gene>
    <name evidence="5" type="ORF">KUF71_005038</name>
</gene>
<comment type="caution">
    <text evidence="5">The sequence shown here is derived from an EMBL/GenBank/DDBJ whole genome shotgun (WGS) entry which is preliminary data.</text>
</comment>
<dbReference type="EMBL" id="JAHWGI010001411">
    <property type="protein sequence ID" value="KAK3930304.1"/>
    <property type="molecule type" value="Genomic_DNA"/>
</dbReference>
<dbReference type="GO" id="GO:0005737">
    <property type="term" value="C:cytoplasm"/>
    <property type="evidence" value="ECO:0007669"/>
    <property type="project" value="TreeGrafter"/>
</dbReference>
<organism evidence="5 6">
    <name type="scientific">Frankliniella fusca</name>
    <dbReference type="NCBI Taxonomy" id="407009"/>
    <lineage>
        <taxon>Eukaryota</taxon>
        <taxon>Metazoa</taxon>
        <taxon>Ecdysozoa</taxon>
        <taxon>Arthropoda</taxon>
        <taxon>Hexapoda</taxon>
        <taxon>Insecta</taxon>
        <taxon>Pterygota</taxon>
        <taxon>Neoptera</taxon>
        <taxon>Paraneoptera</taxon>
        <taxon>Thysanoptera</taxon>
        <taxon>Terebrantia</taxon>
        <taxon>Thripoidea</taxon>
        <taxon>Thripidae</taxon>
        <taxon>Frankliniella</taxon>
    </lineage>
</organism>
<evidence type="ECO:0000256" key="1">
    <source>
        <dbReference type="ARBA" id="ARBA00022574"/>
    </source>
</evidence>
<feature type="compositionally biased region" description="Basic residues" evidence="4">
    <location>
        <begin position="140"/>
        <end position="151"/>
    </location>
</feature>
<dbReference type="InterPro" id="IPR045151">
    <property type="entry name" value="DCAF8"/>
</dbReference>
<dbReference type="Pfam" id="PF00400">
    <property type="entry name" value="WD40"/>
    <property type="match status" value="3"/>
</dbReference>
<dbReference type="PROSITE" id="PS50294">
    <property type="entry name" value="WD_REPEATS_REGION"/>
    <property type="match status" value="1"/>
</dbReference>
<accession>A0AAE1LTJ0</accession>
<dbReference type="InterPro" id="IPR036322">
    <property type="entry name" value="WD40_repeat_dom_sf"/>
</dbReference>
<feature type="region of interest" description="Disordered" evidence="4">
    <location>
        <begin position="1"/>
        <end position="196"/>
    </location>
</feature>
<reference evidence="5" key="1">
    <citation type="submission" date="2021-07" db="EMBL/GenBank/DDBJ databases">
        <authorList>
            <person name="Catto M.A."/>
            <person name="Jacobson A."/>
            <person name="Kennedy G."/>
            <person name="Labadie P."/>
            <person name="Hunt B.G."/>
            <person name="Srinivasan R."/>
        </authorList>
    </citation>
    <scope>NUCLEOTIDE SEQUENCE</scope>
    <source>
        <strain evidence="5">PL_HMW_Pooled</strain>
        <tissue evidence="5">Head</tissue>
    </source>
</reference>
<feature type="region of interest" description="Disordered" evidence="4">
    <location>
        <begin position="221"/>
        <end position="256"/>
    </location>
</feature>
<dbReference type="PANTHER" id="PTHR15574">
    <property type="entry name" value="WD REPEAT DOMAIN-CONTAINING FAMILY"/>
    <property type="match status" value="1"/>
</dbReference>
<keyword evidence="6" id="KW-1185">Reference proteome</keyword>